<evidence type="ECO:0000313" key="3">
    <source>
        <dbReference type="Proteomes" id="UP001500301"/>
    </source>
</evidence>
<feature type="domain" description="THUMP-like" evidence="1">
    <location>
        <begin position="318"/>
        <end position="390"/>
    </location>
</feature>
<sequence length="391" mass="40943">MDLDDFRWLLTDEGQALLAEATALVAAGTAPLAAGSALRRTTTPERAATALTQVELRARAVAKFADLAPRMYFTPDALEQATRLRVARHRAGRAAAFGARTLIDLGCGIGGDLIAAASAGIVCAGVDLEPVRVAVAEANLAALGLPGAVQVADATTIDHSGFDLAFADPARRSGAGRSFRVEDWTPPWSWVEGLLARDACVKVAPGIPHALVPDAVEAEWVSDDGEVKEAALWAGRTATVARRATVIGVGGLATITDEEDPGAGAVGVRAVGDYLYEPDGAVIRAGLVTAVAAGVDGGLVDPKIAYVTADQPFRTPFARSYRVLETLPYREKQLKAALRERGIGRLTIKKRGVDVSPEALRRRLSLSGDAEATIVLTRVLGEGTALLVEPF</sequence>
<dbReference type="GO" id="GO:0008168">
    <property type="term" value="F:methyltransferase activity"/>
    <property type="evidence" value="ECO:0007669"/>
    <property type="project" value="UniProtKB-KW"/>
</dbReference>
<dbReference type="EMBL" id="BAABBB010000019">
    <property type="protein sequence ID" value="GAA3544971.1"/>
    <property type="molecule type" value="Genomic_DNA"/>
</dbReference>
<gene>
    <name evidence="2" type="ORF">GCM10022263_35100</name>
</gene>
<protein>
    <submittedName>
        <fullName evidence="2">Class I SAM-dependent methyltransferase</fullName>
    </submittedName>
</protein>
<dbReference type="RefSeq" id="WP_218234442.1">
    <property type="nucleotide sequence ID" value="NZ_BAABBB010000019.1"/>
</dbReference>
<dbReference type="Proteomes" id="UP001500301">
    <property type="component" value="Unassembled WGS sequence"/>
</dbReference>
<accession>A0ABP6W516</accession>
<dbReference type="Pfam" id="PF18096">
    <property type="entry name" value="Thump_like"/>
    <property type="match status" value="1"/>
</dbReference>
<dbReference type="InterPro" id="IPR041497">
    <property type="entry name" value="Thump-like"/>
</dbReference>
<keyword evidence="2" id="KW-0489">Methyltransferase</keyword>
<reference evidence="3" key="1">
    <citation type="journal article" date="2019" name="Int. J. Syst. Evol. Microbiol.">
        <title>The Global Catalogue of Microorganisms (GCM) 10K type strain sequencing project: providing services to taxonomists for standard genome sequencing and annotation.</title>
        <authorList>
            <consortium name="The Broad Institute Genomics Platform"/>
            <consortium name="The Broad Institute Genome Sequencing Center for Infectious Disease"/>
            <person name="Wu L."/>
            <person name="Ma J."/>
        </authorList>
    </citation>
    <scope>NUCLEOTIDE SEQUENCE [LARGE SCALE GENOMIC DNA]</scope>
    <source>
        <strain evidence="3">JCM 17460</strain>
    </source>
</reference>
<keyword evidence="3" id="KW-1185">Reference proteome</keyword>
<comment type="caution">
    <text evidence="2">The sequence shown here is derived from an EMBL/GenBank/DDBJ whole genome shotgun (WGS) entry which is preliminary data.</text>
</comment>
<name>A0ABP6W516_9ACTN</name>
<evidence type="ECO:0000259" key="1">
    <source>
        <dbReference type="Pfam" id="PF18096"/>
    </source>
</evidence>
<organism evidence="2 3">
    <name type="scientific">Nocardioides daeguensis</name>
    <dbReference type="NCBI Taxonomy" id="908359"/>
    <lineage>
        <taxon>Bacteria</taxon>
        <taxon>Bacillati</taxon>
        <taxon>Actinomycetota</taxon>
        <taxon>Actinomycetes</taxon>
        <taxon>Propionibacteriales</taxon>
        <taxon>Nocardioidaceae</taxon>
        <taxon>Nocardioides</taxon>
    </lineage>
</organism>
<dbReference type="GO" id="GO:0032259">
    <property type="term" value="P:methylation"/>
    <property type="evidence" value="ECO:0007669"/>
    <property type="project" value="UniProtKB-KW"/>
</dbReference>
<evidence type="ECO:0000313" key="2">
    <source>
        <dbReference type="EMBL" id="GAA3544971.1"/>
    </source>
</evidence>
<dbReference type="CDD" id="cd02440">
    <property type="entry name" value="AdoMet_MTases"/>
    <property type="match status" value="1"/>
</dbReference>
<keyword evidence="2" id="KW-0808">Transferase</keyword>
<proteinExistence type="predicted"/>